<evidence type="ECO:0000313" key="3">
    <source>
        <dbReference type="Proteomes" id="UP000198211"/>
    </source>
</evidence>
<feature type="region of interest" description="Disordered" evidence="1">
    <location>
        <begin position="63"/>
        <end position="82"/>
    </location>
</feature>
<gene>
    <name evidence="2" type="ORF">PHMEG_00013452</name>
</gene>
<proteinExistence type="predicted"/>
<sequence>MTKEINRVKLQVDGATGRIIIPSSLRTPIIAAYHEWLIHPGATTMLKTMQNALTLSQLRQKQTPYSEVRQTAGEDCDHSPMV</sequence>
<evidence type="ECO:0000256" key="1">
    <source>
        <dbReference type="SAM" id="MobiDB-lite"/>
    </source>
</evidence>
<dbReference type="EMBL" id="NBNE01001628">
    <property type="protein sequence ID" value="OWZ13256.1"/>
    <property type="molecule type" value="Genomic_DNA"/>
</dbReference>
<name>A0A225W6B2_9STRA</name>
<dbReference type="AlphaFoldDB" id="A0A225W6B2"/>
<reference evidence="3" key="1">
    <citation type="submission" date="2017-03" db="EMBL/GenBank/DDBJ databases">
        <title>Phytopthora megakarya and P. palmivora, two closely related causual agents of cacao black pod achieved similar genome size and gene model numbers by different mechanisms.</title>
        <authorList>
            <person name="Ali S."/>
            <person name="Shao J."/>
            <person name="Larry D.J."/>
            <person name="Kronmiller B."/>
            <person name="Shen D."/>
            <person name="Strem M.D."/>
            <person name="Melnick R.L."/>
            <person name="Guiltinan M.J."/>
            <person name="Tyler B.M."/>
            <person name="Meinhardt L.W."/>
            <person name="Bailey B.A."/>
        </authorList>
    </citation>
    <scope>NUCLEOTIDE SEQUENCE [LARGE SCALE GENOMIC DNA]</scope>
    <source>
        <strain evidence="3">zdho120</strain>
    </source>
</reference>
<evidence type="ECO:0000313" key="2">
    <source>
        <dbReference type="EMBL" id="OWZ13256.1"/>
    </source>
</evidence>
<keyword evidence="3" id="KW-1185">Reference proteome</keyword>
<organism evidence="2 3">
    <name type="scientific">Phytophthora megakarya</name>
    <dbReference type="NCBI Taxonomy" id="4795"/>
    <lineage>
        <taxon>Eukaryota</taxon>
        <taxon>Sar</taxon>
        <taxon>Stramenopiles</taxon>
        <taxon>Oomycota</taxon>
        <taxon>Peronosporomycetes</taxon>
        <taxon>Peronosporales</taxon>
        <taxon>Peronosporaceae</taxon>
        <taxon>Phytophthora</taxon>
    </lineage>
</organism>
<dbReference type="Proteomes" id="UP000198211">
    <property type="component" value="Unassembled WGS sequence"/>
</dbReference>
<comment type="caution">
    <text evidence="2">The sequence shown here is derived from an EMBL/GenBank/DDBJ whole genome shotgun (WGS) entry which is preliminary data.</text>
</comment>
<protein>
    <submittedName>
        <fullName evidence="2">Uncharacterized protein</fullName>
    </submittedName>
</protein>
<accession>A0A225W6B2</accession>